<dbReference type="OMA" id="YSQGRFE"/>
<dbReference type="SFLD" id="SFLDG01144">
    <property type="entry name" value="C2.B.4:_PGP_Like"/>
    <property type="match status" value="1"/>
</dbReference>
<keyword evidence="1" id="KW-0378">Hydrolase</keyword>
<dbReference type="NCBIfam" id="TIGR00099">
    <property type="entry name" value="Cof-subfamily"/>
    <property type="match status" value="1"/>
</dbReference>
<dbReference type="Gene3D" id="3.40.50.1000">
    <property type="entry name" value="HAD superfamily/HAD-like"/>
    <property type="match status" value="1"/>
</dbReference>
<dbReference type="InterPro" id="IPR023214">
    <property type="entry name" value="HAD_sf"/>
</dbReference>
<dbReference type="Proteomes" id="UP000217465">
    <property type="component" value="Unassembled WGS sequence"/>
</dbReference>
<dbReference type="PROSITE" id="PS01229">
    <property type="entry name" value="COF_2"/>
    <property type="match status" value="1"/>
</dbReference>
<dbReference type="GO" id="GO:0000287">
    <property type="term" value="F:magnesium ion binding"/>
    <property type="evidence" value="ECO:0007669"/>
    <property type="project" value="TreeGrafter"/>
</dbReference>
<dbReference type="RefSeq" id="WP_003104375.1">
    <property type="nucleotide sequence ID" value="NZ_BAWT01000002.1"/>
</dbReference>
<dbReference type="PANTHER" id="PTHR10000:SF53">
    <property type="entry name" value="5-AMINO-6-(5-PHOSPHO-D-RIBITYLAMINO)URACIL PHOSPHATASE YBJI-RELATED"/>
    <property type="match status" value="1"/>
</dbReference>
<dbReference type="GeneID" id="61420163"/>
<dbReference type="SFLD" id="SFLDG01140">
    <property type="entry name" value="C2.B:_Phosphomannomutase_and_P"/>
    <property type="match status" value="1"/>
</dbReference>
<dbReference type="GO" id="GO:0016791">
    <property type="term" value="F:phosphatase activity"/>
    <property type="evidence" value="ECO:0007669"/>
    <property type="project" value="UniProtKB-ARBA"/>
</dbReference>
<dbReference type="SFLD" id="SFLDS00003">
    <property type="entry name" value="Haloacid_Dehalogenase"/>
    <property type="match status" value="1"/>
</dbReference>
<name>A0A0E2U9X7_9STRE</name>
<dbReference type="Gene3D" id="3.30.1240.10">
    <property type="match status" value="1"/>
</dbReference>
<reference evidence="1" key="2">
    <citation type="submission" date="2023-03" db="EMBL/GenBank/DDBJ databases">
        <authorList>
            <person name="Shen W."/>
            <person name="Cai J."/>
        </authorList>
    </citation>
    <scope>NUCLEOTIDE SEQUENCE</scope>
    <source>
        <strain evidence="1">P82-2</strain>
    </source>
</reference>
<protein>
    <submittedName>
        <fullName evidence="1">Cof-type HAD-IIB family hydrolase</fullName>
    </submittedName>
    <submittedName>
        <fullName evidence="2">Sugar phosphatase YbiV</fullName>
    </submittedName>
</protein>
<comment type="caution">
    <text evidence="2">The sequence shown here is derived from an EMBL/GenBank/DDBJ whole genome shotgun (WGS) entry which is preliminary data.</text>
</comment>
<reference evidence="2 3" key="1">
    <citation type="submission" date="2016-06" db="EMBL/GenBank/DDBJ databases">
        <authorList>
            <person name="Haines A.N."/>
            <person name="Council K.R."/>
        </authorList>
    </citation>
    <scope>NUCLEOTIDE SEQUENCE [LARGE SCALE GENOMIC DNA]</scope>
    <source>
        <strain evidence="2 3">SP158-29</strain>
    </source>
</reference>
<organism evidence="2 3">
    <name type="scientific">Streptococcus parauberis</name>
    <dbReference type="NCBI Taxonomy" id="1348"/>
    <lineage>
        <taxon>Bacteria</taxon>
        <taxon>Bacillati</taxon>
        <taxon>Bacillota</taxon>
        <taxon>Bacilli</taxon>
        <taxon>Lactobacillales</taxon>
        <taxon>Streptococcaceae</taxon>
        <taxon>Streptococcus</taxon>
    </lineage>
</organism>
<dbReference type="NCBIfam" id="TIGR01484">
    <property type="entry name" value="HAD-SF-IIB"/>
    <property type="match status" value="1"/>
</dbReference>
<dbReference type="STRING" id="936154.STP_0650"/>
<dbReference type="EMBL" id="NSGR01000008">
    <property type="protein sequence ID" value="PCH12284.1"/>
    <property type="molecule type" value="Genomic_DNA"/>
</dbReference>
<dbReference type="InterPro" id="IPR006379">
    <property type="entry name" value="HAD-SF_hydro_IIB"/>
</dbReference>
<dbReference type="OrthoDB" id="9814970at2"/>
<gene>
    <name evidence="2" type="primary">ybiV</name>
    <name evidence="2" type="ORF">A9Y57_00999</name>
    <name evidence="1" type="ORF">P7G31_03355</name>
</gene>
<accession>A0A0E2U9X7</accession>
<sequence length="283" mass="32103">MTIKLIASDMDGTFLNDKGTYNRQKFETILKQLDERDIKFVVASGNNMDRLNLIFKGLTDRLDFVAENGAHVIFKGENLKRHKINAKDVTLFLDYYKDFLDRYAVMVSSKDKSYMQKNAKLPTAMAIDPEEFHQFFLKIKQVDDFSEIDKHQVLKITMMLPEEICDAVIADFNDNFPGDLTAVTSGFGAVDVIQTGIHKAWGLQLLMDKYDISSDEIMAFGDGGNDIEMLKLAKYSYAMENAPQSVKDAAKFIAPHHHEEGVLQILETFLVQVSAEEDSDFNT</sequence>
<dbReference type="eggNOG" id="COG0561">
    <property type="taxonomic scope" value="Bacteria"/>
</dbReference>
<dbReference type="PANTHER" id="PTHR10000">
    <property type="entry name" value="PHOSPHOSERINE PHOSPHATASE"/>
    <property type="match status" value="1"/>
</dbReference>
<dbReference type="Pfam" id="PF08282">
    <property type="entry name" value="Hydrolase_3"/>
    <property type="match status" value="1"/>
</dbReference>
<evidence type="ECO:0000313" key="1">
    <source>
        <dbReference type="EMBL" id="MDT2731290.1"/>
    </source>
</evidence>
<dbReference type="InterPro" id="IPR036412">
    <property type="entry name" value="HAD-like_sf"/>
</dbReference>
<evidence type="ECO:0000313" key="3">
    <source>
        <dbReference type="Proteomes" id="UP000217465"/>
    </source>
</evidence>
<dbReference type="CDD" id="cd07518">
    <property type="entry name" value="HAD_YbiV-Like"/>
    <property type="match status" value="1"/>
</dbReference>
<dbReference type="EMBL" id="JARQAG010000003">
    <property type="protein sequence ID" value="MDT2731290.1"/>
    <property type="molecule type" value="Genomic_DNA"/>
</dbReference>
<dbReference type="SUPFAM" id="SSF56784">
    <property type="entry name" value="HAD-like"/>
    <property type="match status" value="1"/>
</dbReference>
<dbReference type="AlphaFoldDB" id="A0A0E2U9X7"/>
<dbReference type="Proteomes" id="UP001180515">
    <property type="component" value="Unassembled WGS sequence"/>
</dbReference>
<evidence type="ECO:0000313" key="2">
    <source>
        <dbReference type="EMBL" id="PCH12284.1"/>
    </source>
</evidence>
<proteinExistence type="predicted"/>
<dbReference type="InterPro" id="IPR000150">
    <property type="entry name" value="Cof"/>
</dbReference>
<dbReference type="GO" id="GO:0005829">
    <property type="term" value="C:cytosol"/>
    <property type="evidence" value="ECO:0007669"/>
    <property type="project" value="TreeGrafter"/>
</dbReference>